<sequence length="142" mass="14960">MKSPVPIVERSILIFAVWAVLGFLGLGIFLEGLKQDSWLLSAAGVAVIVLAFVAHIIVNGVFDTGFTPGETALGIGAYGVLGLVFVAGAVGGSLTMTNYYSGLTLFGVLAAGFLAYLLTRHGLRGAFSRFHIKPMTEREPSK</sequence>
<reference evidence="1" key="1">
    <citation type="submission" date="2021-03" db="EMBL/GenBank/DDBJ databases">
        <title>Genomic Encyclopedia of Type Strains, Phase IV (KMG-IV): sequencing the most valuable type-strain genomes for metagenomic binning, comparative biology and taxonomic classification.</title>
        <authorList>
            <person name="Goeker M."/>
        </authorList>
    </citation>
    <scope>NUCLEOTIDE SEQUENCE</scope>
    <source>
        <strain evidence="1">DSM 18131</strain>
    </source>
</reference>
<comment type="caution">
    <text evidence="1">The sequence shown here is derived from an EMBL/GenBank/DDBJ whole genome shotgun (WGS) entry which is preliminary data.</text>
</comment>
<name>A0ACC5T3N4_ENSAD</name>
<accession>A0ACC5T3N4</accession>
<organism evidence="1 2">
    <name type="scientific">Ensifer adhaerens</name>
    <name type="common">Sinorhizobium morelense</name>
    <dbReference type="NCBI Taxonomy" id="106592"/>
    <lineage>
        <taxon>Bacteria</taxon>
        <taxon>Pseudomonadati</taxon>
        <taxon>Pseudomonadota</taxon>
        <taxon>Alphaproteobacteria</taxon>
        <taxon>Hyphomicrobiales</taxon>
        <taxon>Rhizobiaceae</taxon>
        <taxon>Sinorhizobium/Ensifer group</taxon>
        <taxon>Ensifer</taxon>
    </lineage>
</organism>
<gene>
    <name evidence="1" type="ORF">J2Z19_005252</name>
</gene>
<proteinExistence type="predicted"/>
<evidence type="ECO:0000313" key="1">
    <source>
        <dbReference type="EMBL" id="MBP1875516.1"/>
    </source>
</evidence>
<dbReference type="Proteomes" id="UP000823773">
    <property type="component" value="Unassembled WGS sequence"/>
</dbReference>
<evidence type="ECO:0000313" key="2">
    <source>
        <dbReference type="Proteomes" id="UP000823773"/>
    </source>
</evidence>
<dbReference type="EMBL" id="JAGGJR010000011">
    <property type="protein sequence ID" value="MBP1875516.1"/>
    <property type="molecule type" value="Genomic_DNA"/>
</dbReference>
<protein>
    <submittedName>
        <fullName evidence="1">Uncharacterized protein</fullName>
    </submittedName>
</protein>
<keyword evidence="2" id="KW-1185">Reference proteome</keyword>